<feature type="transmembrane region" description="Helical" evidence="6">
    <location>
        <begin position="457"/>
        <end position="480"/>
    </location>
</feature>
<sequence length="860" mass="93443">MESTVRQPSRFRDILETYRPYLIALAALAVFAFTTFAIYNLTNEVSYDDVIEALANTRWSSIGLAVFFTALSFAALVGYDINAITYIGRTLPFVPVAITAFSAYAVGNTAGFGALSGGAIRFRAYSRLGLSPDDIGRVIAFVTLAFGIGLLAVTALASLVTAPRIGAILDIDGTWVRAGAIMIILVLIALLILGRGGRTVSVGRLSIRLPDSRTSSQQFLITALDVAASASVLYVLLPQTEIGWPSFLAIYATAVGLGVLSHVPAGLGVFETVIVAALGNTVSLDEVLGSLVLYRVIYHVLPLLIATLVVIGVEIRQLAHHPIASTLRKLEFRLAPPLLATFSMIAGAMLIFSSVTPTPDSDINFLGNYLPLPVFEGAHFLSSILGLLLFVAARGIGQRLDGAWWTAMVCTSLALVFAFMRAIALFEATFLIILLVSLFLSAKQFKRRASLFGQVLTPSWIAAMFIVVAAAITVLLFVYREVDYSRELWWQFEFSEEAPRGLRAVLGLAIFAATISVFSLLRPAARRSALSTADDLERAIQLVMAQDNADANLVRMGDKRLMFSESGNAFIMYGIQGRSWIALFDPVGPQEETADLVWRFVEEARARGGRAVLYQISPSLLSHCADAGLRAFKLGELAIVDLSSFDLKGGRLAGLRQAVNKGAREGLEFSVIEQPDVMAHIEDLRRVSDAWLEDHNTREKTFSLGAFRDDYVSAQPVAVLKKEGRIVAFATLSLTDTKHEGTVDLMRFMPDAPKGSMDFLFVKIMEYLRDAGYGHFNLGMAPLSGMSTREAALAWDRIGSVVFEHGERFYNFKGLKAFKSKFHPAWEPRYLAVAGGVSPAIVMMDATLLIGGGLRGVVGK</sequence>
<dbReference type="GO" id="GO:0016755">
    <property type="term" value="F:aminoacyltransferase activity"/>
    <property type="evidence" value="ECO:0007669"/>
    <property type="project" value="TreeGrafter"/>
</dbReference>
<feature type="transmembrane region" description="Helical" evidence="6">
    <location>
        <begin position="217"/>
        <end position="237"/>
    </location>
</feature>
<dbReference type="AlphaFoldDB" id="A0A0T7FB91"/>
<protein>
    <submittedName>
        <fullName evidence="8">Lysylcardiolipin synthase / Lysyltransferase</fullName>
    </submittedName>
</protein>
<feature type="transmembrane region" description="Helical" evidence="6">
    <location>
        <begin position="59"/>
        <end position="79"/>
    </location>
</feature>
<dbReference type="NCBIfam" id="NF033480">
    <property type="entry name" value="bifunc_MprF"/>
    <property type="match status" value="1"/>
</dbReference>
<dbReference type="GO" id="GO:0005886">
    <property type="term" value="C:plasma membrane"/>
    <property type="evidence" value="ECO:0007669"/>
    <property type="project" value="UniProtKB-SubCell"/>
</dbReference>
<dbReference type="GO" id="GO:0055091">
    <property type="term" value="P:phospholipid homeostasis"/>
    <property type="evidence" value="ECO:0007669"/>
    <property type="project" value="TreeGrafter"/>
</dbReference>
<feature type="transmembrane region" description="Helical" evidence="6">
    <location>
        <begin position="21"/>
        <end position="39"/>
    </location>
</feature>
<comment type="subcellular location">
    <subcellularLocation>
        <location evidence="1">Cell membrane</location>
        <topology evidence="1">Multi-pass membrane protein</topology>
    </subcellularLocation>
</comment>
<feature type="transmembrane region" description="Helical" evidence="6">
    <location>
        <begin position="334"/>
        <end position="352"/>
    </location>
</feature>
<dbReference type="EMBL" id="CCRH01000002">
    <property type="protein sequence ID" value="CDZ32288.1"/>
    <property type="molecule type" value="Genomic_DNA"/>
</dbReference>
<evidence type="ECO:0000259" key="7">
    <source>
        <dbReference type="Pfam" id="PF09924"/>
    </source>
</evidence>
<feature type="transmembrane region" description="Helical" evidence="6">
    <location>
        <begin position="372"/>
        <end position="391"/>
    </location>
</feature>
<organism evidence="8 9">
    <name type="scientific">Neorhizobium galegae bv. officinalis</name>
    <dbReference type="NCBI Taxonomy" id="323656"/>
    <lineage>
        <taxon>Bacteria</taxon>
        <taxon>Pseudomonadati</taxon>
        <taxon>Pseudomonadota</taxon>
        <taxon>Alphaproteobacteria</taxon>
        <taxon>Hyphomicrobiales</taxon>
        <taxon>Rhizobiaceae</taxon>
        <taxon>Rhizobium/Agrobacterium group</taxon>
        <taxon>Neorhizobium</taxon>
    </lineage>
</organism>
<evidence type="ECO:0000256" key="1">
    <source>
        <dbReference type="ARBA" id="ARBA00004651"/>
    </source>
</evidence>
<feature type="transmembrane region" description="Helical" evidence="6">
    <location>
        <begin position="135"/>
        <end position="162"/>
    </location>
</feature>
<name>A0A0T7FB91_NEOGA</name>
<feature type="transmembrane region" description="Helical" evidence="6">
    <location>
        <begin position="174"/>
        <end position="197"/>
    </location>
</feature>
<dbReference type="InterPro" id="IPR024320">
    <property type="entry name" value="LPG_synthase_C"/>
</dbReference>
<dbReference type="InterPro" id="IPR016181">
    <property type="entry name" value="Acyl_CoA_acyltransferase"/>
</dbReference>
<evidence type="ECO:0000256" key="6">
    <source>
        <dbReference type="SAM" id="Phobius"/>
    </source>
</evidence>
<reference evidence="8 9" key="1">
    <citation type="submission" date="2014-08" db="EMBL/GenBank/DDBJ databases">
        <authorList>
            <person name="Chen Y.-H."/>
        </authorList>
    </citation>
    <scope>NUCLEOTIDE SEQUENCE [LARGE SCALE GENOMIC DNA]</scope>
</reference>
<evidence type="ECO:0000256" key="3">
    <source>
        <dbReference type="ARBA" id="ARBA00022692"/>
    </source>
</evidence>
<evidence type="ECO:0000256" key="5">
    <source>
        <dbReference type="ARBA" id="ARBA00023136"/>
    </source>
</evidence>
<keyword evidence="4 6" id="KW-1133">Transmembrane helix</keyword>
<dbReference type="RefSeq" id="WP_046665290.1">
    <property type="nucleotide sequence ID" value="NZ_CCRH01000002.1"/>
</dbReference>
<dbReference type="SUPFAM" id="SSF55729">
    <property type="entry name" value="Acyl-CoA N-acyltransferases (Nat)"/>
    <property type="match status" value="1"/>
</dbReference>
<accession>A0A0T7FB91</accession>
<feature type="transmembrane region" description="Helical" evidence="6">
    <location>
        <begin position="296"/>
        <end position="313"/>
    </location>
</feature>
<feature type="transmembrane region" description="Helical" evidence="6">
    <location>
        <begin position="249"/>
        <end position="276"/>
    </location>
</feature>
<dbReference type="OrthoDB" id="145485at2"/>
<proteinExistence type="predicted"/>
<dbReference type="PANTHER" id="PTHR34697:SF2">
    <property type="entry name" value="PHOSPHATIDYLGLYCEROL LYSYLTRANSFERASE"/>
    <property type="match status" value="1"/>
</dbReference>
<evidence type="ECO:0000256" key="4">
    <source>
        <dbReference type="ARBA" id="ARBA00022989"/>
    </source>
</evidence>
<dbReference type="Proteomes" id="UP000046176">
    <property type="component" value="Unassembled WGS sequence"/>
</dbReference>
<gene>
    <name evidence="8" type="ORF">NGAL_HAMBI1145_10590</name>
</gene>
<keyword evidence="5 6" id="KW-0472">Membrane</keyword>
<dbReference type="InterPro" id="IPR051211">
    <property type="entry name" value="PG_lysyltransferase"/>
</dbReference>
<feature type="transmembrane region" description="Helical" evidence="6">
    <location>
        <begin position="91"/>
        <end position="115"/>
    </location>
</feature>
<feature type="transmembrane region" description="Helical" evidence="6">
    <location>
        <begin position="500"/>
        <end position="521"/>
    </location>
</feature>
<dbReference type="Pfam" id="PF09924">
    <property type="entry name" value="LPG_synthase_C"/>
    <property type="match status" value="1"/>
</dbReference>
<evidence type="ECO:0000313" key="9">
    <source>
        <dbReference type="Proteomes" id="UP000046176"/>
    </source>
</evidence>
<evidence type="ECO:0000313" key="8">
    <source>
        <dbReference type="EMBL" id="CDZ32288.1"/>
    </source>
</evidence>
<keyword evidence="2" id="KW-1003">Cell membrane</keyword>
<feature type="domain" description="Phosphatidylglycerol lysyltransferase C-terminal" evidence="7">
    <location>
        <begin position="547"/>
        <end position="832"/>
    </location>
</feature>
<evidence type="ECO:0000256" key="2">
    <source>
        <dbReference type="ARBA" id="ARBA00022475"/>
    </source>
</evidence>
<keyword evidence="8" id="KW-0808">Transferase</keyword>
<dbReference type="PANTHER" id="PTHR34697">
    <property type="entry name" value="PHOSPHATIDYLGLYCEROL LYSYLTRANSFERASE"/>
    <property type="match status" value="1"/>
</dbReference>
<keyword evidence="3 6" id="KW-0812">Transmembrane</keyword>